<feature type="compositionally biased region" description="Low complexity" evidence="1">
    <location>
        <begin position="28"/>
        <end position="41"/>
    </location>
</feature>
<comment type="caution">
    <text evidence="2">The sequence shown here is derived from an EMBL/GenBank/DDBJ whole genome shotgun (WGS) entry which is preliminary data.</text>
</comment>
<feature type="compositionally biased region" description="Low complexity" evidence="1">
    <location>
        <begin position="345"/>
        <end position="358"/>
    </location>
</feature>
<gene>
    <name evidence="2" type="ORF">B0H15DRAFT_1025925</name>
</gene>
<name>A0AAD6TSW1_9AGAR</name>
<feature type="region of interest" description="Disordered" evidence="1">
    <location>
        <begin position="274"/>
        <end position="299"/>
    </location>
</feature>
<evidence type="ECO:0000313" key="3">
    <source>
        <dbReference type="Proteomes" id="UP001222325"/>
    </source>
</evidence>
<feature type="compositionally biased region" description="Basic and acidic residues" evidence="1">
    <location>
        <begin position="107"/>
        <end position="121"/>
    </location>
</feature>
<feature type="region of interest" description="Disordered" evidence="1">
    <location>
        <begin position="67"/>
        <end position="182"/>
    </location>
</feature>
<feature type="region of interest" description="Disordered" evidence="1">
    <location>
        <begin position="345"/>
        <end position="386"/>
    </location>
</feature>
<accession>A0AAD6TSW1</accession>
<reference evidence="2" key="1">
    <citation type="submission" date="2023-03" db="EMBL/GenBank/DDBJ databases">
        <title>Massive genome expansion in bonnet fungi (Mycena s.s.) driven by repeated elements and novel gene families across ecological guilds.</title>
        <authorList>
            <consortium name="Lawrence Berkeley National Laboratory"/>
            <person name="Harder C.B."/>
            <person name="Miyauchi S."/>
            <person name="Viragh M."/>
            <person name="Kuo A."/>
            <person name="Thoen E."/>
            <person name="Andreopoulos B."/>
            <person name="Lu D."/>
            <person name="Skrede I."/>
            <person name="Drula E."/>
            <person name="Henrissat B."/>
            <person name="Morin E."/>
            <person name="Kohler A."/>
            <person name="Barry K."/>
            <person name="LaButti K."/>
            <person name="Morin E."/>
            <person name="Salamov A."/>
            <person name="Lipzen A."/>
            <person name="Mereny Z."/>
            <person name="Hegedus B."/>
            <person name="Baldrian P."/>
            <person name="Stursova M."/>
            <person name="Weitz H."/>
            <person name="Taylor A."/>
            <person name="Grigoriev I.V."/>
            <person name="Nagy L.G."/>
            <person name="Martin F."/>
            <person name="Kauserud H."/>
        </authorList>
    </citation>
    <scope>NUCLEOTIDE SEQUENCE</scope>
    <source>
        <strain evidence="2">CBHHK173m</strain>
    </source>
</reference>
<organism evidence="2 3">
    <name type="scientific">Mycena belliarum</name>
    <dbReference type="NCBI Taxonomy" id="1033014"/>
    <lineage>
        <taxon>Eukaryota</taxon>
        <taxon>Fungi</taxon>
        <taxon>Dikarya</taxon>
        <taxon>Basidiomycota</taxon>
        <taxon>Agaricomycotina</taxon>
        <taxon>Agaricomycetes</taxon>
        <taxon>Agaricomycetidae</taxon>
        <taxon>Agaricales</taxon>
        <taxon>Marasmiineae</taxon>
        <taxon>Mycenaceae</taxon>
        <taxon>Mycena</taxon>
    </lineage>
</organism>
<evidence type="ECO:0000256" key="1">
    <source>
        <dbReference type="SAM" id="MobiDB-lite"/>
    </source>
</evidence>
<feature type="region of interest" description="Disordered" evidence="1">
    <location>
        <begin position="1"/>
        <end position="47"/>
    </location>
</feature>
<dbReference type="Proteomes" id="UP001222325">
    <property type="component" value="Unassembled WGS sequence"/>
</dbReference>
<feature type="compositionally biased region" description="Low complexity" evidence="1">
    <location>
        <begin position="203"/>
        <end position="216"/>
    </location>
</feature>
<dbReference type="AlphaFoldDB" id="A0AAD6TSW1"/>
<evidence type="ECO:0000313" key="2">
    <source>
        <dbReference type="EMBL" id="KAJ7078329.1"/>
    </source>
</evidence>
<keyword evidence="3" id="KW-1185">Reference proteome</keyword>
<dbReference type="EMBL" id="JARJCN010000067">
    <property type="protein sequence ID" value="KAJ7078329.1"/>
    <property type="molecule type" value="Genomic_DNA"/>
</dbReference>
<feature type="compositionally biased region" description="Basic residues" evidence="1">
    <location>
        <begin position="131"/>
        <end position="140"/>
    </location>
</feature>
<proteinExistence type="predicted"/>
<feature type="region of interest" description="Disordered" evidence="1">
    <location>
        <begin position="203"/>
        <end position="253"/>
    </location>
</feature>
<protein>
    <submittedName>
        <fullName evidence="2">Uncharacterized protein</fullName>
    </submittedName>
</protein>
<feature type="compositionally biased region" description="Basic and acidic residues" evidence="1">
    <location>
        <begin position="275"/>
        <end position="284"/>
    </location>
</feature>
<sequence length="444" mass="48121">MLALNDSPSSTPPAPSFHTTANAPLPASRPQGLQSSQPSPSGALRPRIRGSLASLTWHFACAPWASARTSTAARQHPVPMPPPPPAAALENTGPPLQGWYAPRPRARRSDSERRPMRDRTRPSPAAAAKTSRPRPQRSRPLRPSIWPAIRTGHARAARVAPSTVRGAPRSTSPVPSVSHLERATPRLPSCTLRTALGSIPASSAARALREAPAPRATCASSSPPHARRRRRRQDIPARIRPPRHPRAQHPPEALERVGPVRCRGSRGVPARLTHRARDPAERARRPVAPGSVPARQGVRPHERAVPYLRARPARAPTAASLNRLRGRHPPDALVAKTSTALRLAPSRAAAARQTPSSAYPYRDRTRGPLRPGLRLRDLDATRGPLRPGLRLRSLAASDGVPADQTHRPRKARVPAALLKRWLVGLDAIVRHMKGFLAEDGYGRV</sequence>